<dbReference type="EMBL" id="AOMD01000033">
    <property type="protein sequence ID" value="EMA42645.1"/>
    <property type="molecule type" value="Genomic_DNA"/>
</dbReference>
<feature type="compositionally biased region" description="Low complexity" evidence="1">
    <location>
        <begin position="38"/>
        <end position="82"/>
    </location>
</feature>
<protein>
    <recommendedName>
        <fullName evidence="4">Cell surface glycoprotein</fullName>
    </recommendedName>
</protein>
<gene>
    <name evidence="2" type="ORF">C449_15923</name>
</gene>
<sequence>MDRRKYLSAAALATVGLAGCSGDSGGNNSSNGSGGGSNATEAATDTQAATATEAETEMTTTAGNVETQAATEAETAAGEETTMASNETEAMTTSGDEPTTGGPQTTGSATNGSANATGNASASSSGGFSETFSGSGTSTIEDLQLSPGPVTAEFSVGSEGYYSVTLVTLEGESYQDVFLVDGIISGEGSQVKTAAVGGGYNLNVEIEGDWELTIEQPTDLQPESLPIDASGDGMSYLGPFQFDGPTTFQGSHGGDANFIVTGIPTDPSGVQASIFNKMENFEGETTARVSGTKYINVVANGEWSLSSG</sequence>
<proteinExistence type="predicted"/>
<feature type="compositionally biased region" description="Low complexity" evidence="1">
    <location>
        <begin position="105"/>
        <end position="139"/>
    </location>
</feature>
<comment type="caution">
    <text evidence="2">The sequence shown here is derived from an EMBL/GenBank/DDBJ whole genome shotgun (WGS) entry which is preliminary data.</text>
</comment>
<dbReference type="AlphaFoldDB" id="M0ME11"/>
<reference evidence="2 3" key="1">
    <citation type="journal article" date="2014" name="PLoS Genet.">
        <title>Phylogenetically driven sequencing of extremely halophilic archaea reveals strategies for static and dynamic osmo-response.</title>
        <authorList>
            <person name="Becker E.A."/>
            <person name="Seitzer P.M."/>
            <person name="Tritt A."/>
            <person name="Larsen D."/>
            <person name="Krusor M."/>
            <person name="Yao A.I."/>
            <person name="Wu D."/>
            <person name="Madern D."/>
            <person name="Eisen J.A."/>
            <person name="Darling A.E."/>
            <person name="Facciotti M.T."/>
        </authorList>
    </citation>
    <scope>NUCLEOTIDE SEQUENCE [LARGE SCALE GENOMIC DNA]</scope>
    <source>
        <strain evidence="2 3">DSM 5350</strain>
    </source>
</reference>
<accession>M0ME11</accession>
<evidence type="ECO:0000313" key="2">
    <source>
        <dbReference type="EMBL" id="EMA42645.1"/>
    </source>
</evidence>
<dbReference type="OrthoDB" id="214951at2157"/>
<dbReference type="InParanoid" id="M0ME11"/>
<evidence type="ECO:0000256" key="1">
    <source>
        <dbReference type="SAM" id="MobiDB-lite"/>
    </source>
</evidence>
<dbReference type="PROSITE" id="PS51257">
    <property type="entry name" value="PROKAR_LIPOPROTEIN"/>
    <property type="match status" value="1"/>
</dbReference>
<name>M0ME11_9EURY</name>
<dbReference type="Proteomes" id="UP000011669">
    <property type="component" value="Unassembled WGS sequence"/>
</dbReference>
<dbReference type="PATRIC" id="fig|1227455.4.peg.3235"/>
<evidence type="ECO:0000313" key="3">
    <source>
        <dbReference type="Proteomes" id="UP000011669"/>
    </source>
</evidence>
<feature type="region of interest" description="Disordered" evidence="1">
    <location>
        <begin position="20"/>
        <end position="145"/>
    </location>
</feature>
<evidence type="ECO:0008006" key="4">
    <source>
        <dbReference type="Google" id="ProtNLM"/>
    </source>
</evidence>
<dbReference type="RefSeq" id="WP_006079038.1">
    <property type="nucleotide sequence ID" value="NZ_AOMD01000033.1"/>
</dbReference>
<organism evidence="2 3">
    <name type="scientific">Halococcus saccharolyticus DSM 5350</name>
    <dbReference type="NCBI Taxonomy" id="1227455"/>
    <lineage>
        <taxon>Archaea</taxon>
        <taxon>Methanobacteriati</taxon>
        <taxon>Methanobacteriota</taxon>
        <taxon>Stenosarchaea group</taxon>
        <taxon>Halobacteria</taxon>
        <taxon>Halobacteriales</taxon>
        <taxon>Halococcaceae</taxon>
        <taxon>Halococcus</taxon>
    </lineage>
</organism>
<feature type="compositionally biased region" description="Polar residues" evidence="1">
    <location>
        <begin position="83"/>
        <end position="103"/>
    </location>
</feature>
<keyword evidence="3" id="KW-1185">Reference proteome</keyword>